<feature type="transmembrane region" description="Helical" evidence="1">
    <location>
        <begin position="193"/>
        <end position="214"/>
    </location>
</feature>
<keyword evidence="1" id="KW-0472">Membrane</keyword>
<comment type="caution">
    <text evidence="2">The sequence shown here is derived from an EMBL/GenBank/DDBJ whole genome shotgun (WGS) entry which is preliminary data.</text>
</comment>
<organism evidence="2">
    <name type="scientific">Thermosphaera aggregans</name>
    <dbReference type="NCBI Taxonomy" id="54254"/>
    <lineage>
        <taxon>Archaea</taxon>
        <taxon>Thermoproteota</taxon>
        <taxon>Thermoprotei</taxon>
        <taxon>Desulfurococcales</taxon>
        <taxon>Desulfurococcaceae</taxon>
        <taxon>Thermosphaera</taxon>
    </lineage>
</organism>
<evidence type="ECO:0000313" key="2">
    <source>
        <dbReference type="EMBL" id="HEF87436.1"/>
    </source>
</evidence>
<proteinExistence type="predicted"/>
<evidence type="ECO:0000256" key="1">
    <source>
        <dbReference type="SAM" id="Phobius"/>
    </source>
</evidence>
<reference evidence="2" key="1">
    <citation type="journal article" date="2020" name="mSystems">
        <title>Genome- and Community-Level Interaction Insights into Carbon Utilization and Element Cycling Functions of Hydrothermarchaeota in Hydrothermal Sediment.</title>
        <authorList>
            <person name="Zhou Z."/>
            <person name="Liu Y."/>
            <person name="Xu W."/>
            <person name="Pan J."/>
            <person name="Luo Z.H."/>
            <person name="Li M."/>
        </authorList>
    </citation>
    <scope>NUCLEOTIDE SEQUENCE [LARGE SCALE GENOMIC DNA]</scope>
    <source>
        <strain evidence="2">SpSt-23</strain>
    </source>
</reference>
<feature type="transmembrane region" description="Helical" evidence="1">
    <location>
        <begin position="100"/>
        <end position="118"/>
    </location>
</feature>
<keyword evidence="1" id="KW-1133">Transmembrane helix</keyword>
<protein>
    <submittedName>
        <fullName evidence="2">Uncharacterized protein</fullName>
    </submittedName>
</protein>
<name>A0A7C2BLC4_9CREN</name>
<feature type="transmembrane region" description="Helical" evidence="1">
    <location>
        <begin position="130"/>
        <end position="153"/>
    </location>
</feature>
<dbReference type="AlphaFoldDB" id="A0A7C2BLC4"/>
<dbReference type="EMBL" id="DSJT01000023">
    <property type="protein sequence ID" value="HEF87436.1"/>
    <property type="molecule type" value="Genomic_DNA"/>
</dbReference>
<accession>A0A7C2BLC4</accession>
<gene>
    <name evidence="2" type="ORF">ENP55_03950</name>
</gene>
<feature type="transmembrane region" description="Helical" evidence="1">
    <location>
        <begin position="159"/>
        <end position="181"/>
    </location>
</feature>
<feature type="transmembrane region" description="Helical" evidence="1">
    <location>
        <begin position="66"/>
        <end position="88"/>
    </location>
</feature>
<keyword evidence="1" id="KW-0812">Transmembrane</keyword>
<feature type="transmembrane region" description="Helical" evidence="1">
    <location>
        <begin position="26"/>
        <end position="46"/>
    </location>
</feature>
<feature type="transmembrane region" description="Helical" evidence="1">
    <location>
        <begin position="242"/>
        <end position="263"/>
    </location>
</feature>
<sequence length="274" mass="30192">MSIKGVLTALVYREVAWLKRFIGDYVTIWLLPSIYGVGIVFLPTLLGDIDFVLQRFSSLFNHVMTLTDALVFSLSLSAILTIVAVTVGDVVQTLYAEFKVYGSFTIILESTSIPLYVLATSFIRPSIMTFLSTLYLIPALSILLGSMGLWLYLQLLAALTLSSLVLGVLSGIIGVLIVFYTNVKRPWSVSNTIVPIILSGAGVYIPLQLVPLILRSIASVTPVPYTVELIQLIVLKGFPPEIFTPLMIISMLFTAYYLIAFSINKTVDTRVRRG</sequence>